<sequence>MPVRREYATETDAAAEGNPKVKYAKTAAFVAGSVVALGTAAPAFAVTNATAPNFSLNGGVNQAVESAPQAVDPIVDTVGGAAESVQKNGTVTKLADQATGAAKGAAPLMGGLPLGG</sequence>
<proteinExistence type="predicted"/>
<organism evidence="1 2">
    <name type="scientific">Streptomyces atratus</name>
    <dbReference type="NCBI Taxonomy" id="1893"/>
    <lineage>
        <taxon>Bacteria</taxon>
        <taxon>Bacillati</taxon>
        <taxon>Actinomycetota</taxon>
        <taxon>Actinomycetes</taxon>
        <taxon>Kitasatosporales</taxon>
        <taxon>Streptomycetaceae</taxon>
        <taxon>Streptomyces</taxon>
    </lineage>
</organism>
<name>A0A1K2BX10_STRAR</name>
<evidence type="ECO:0000313" key="2">
    <source>
        <dbReference type="Proteomes" id="UP000181909"/>
    </source>
</evidence>
<protein>
    <submittedName>
        <fullName evidence="1">Uncharacterized protein</fullName>
    </submittedName>
</protein>
<accession>A0A1K2BX10</accession>
<evidence type="ECO:0000313" key="1">
    <source>
        <dbReference type="EMBL" id="SFY03161.1"/>
    </source>
</evidence>
<reference evidence="1 2" key="1">
    <citation type="submission" date="2016-11" db="EMBL/GenBank/DDBJ databases">
        <authorList>
            <person name="Jaros S."/>
            <person name="Januszkiewicz K."/>
            <person name="Wedrychowicz H."/>
        </authorList>
    </citation>
    <scope>NUCLEOTIDE SEQUENCE [LARGE SCALE GENOMIC DNA]</scope>
    <source>
        <strain evidence="1 2">OK807</strain>
    </source>
</reference>
<dbReference type="EMBL" id="FPJO01000009">
    <property type="protein sequence ID" value="SFY03161.1"/>
    <property type="molecule type" value="Genomic_DNA"/>
</dbReference>
<dbReference type="Proteomes" id="UP000181909">
    <property type="component" value="Unassembled WGS sequence"/>
</dbReference>
<dbReference type="AlphaFoldDB" id="A0A1K2BX10"/>
<dbReference type="STRING" id="1893.SAMN02787144_1009223"/>
<gene>
    <name evidence="1" type="ORF">SAMN02787144_1009223</name>
</gene>